<accession>A0A164NSZ6</accession>
<name>A0A164NSZ6_9AGAM</name>
<dbReference type="STRING" id="1314777.A0A164NSZ6"/>
<keyword evidence="3" id="KW-0645">Protease</keyword>
<dbReference type="InterPro" id="IPR044098">
    <property type="entry name" value="STAMBP/STALP-like_MPN"/>
</dbReference>
<evidence type="ECO:0000256" key="1">
    <source>
        <dbReference type="ARBA" id="ARBA00001947"/>
    </source>
</evidence>
<dbReference type="GO" id="GO:0046872">
    <property type="term" value="F:metal ion binding"/>
    <property type="evidence" value="ECO:0007669"/>
    <property type="project" value="UniProtKB-KW"/>
</dbReference>
<keyword evidence="8" id="KW-0482">Metalloprotease</keyword>
<dbReference type="PANTHER" id="PTHR12947">
    <property type="entry name" value="AMSH-LIKE PROTEASE"/>
    <property type="match status" value="1"/>
</dbReference>
<keyword evidence="11" id="KW-1185">Reference proteome</keyword>
<gene>
    <name evidence="10" type="ORF">SISNIDRAFT_418837</name>
</gene>
<dbReference type="Gene3D" id="3.40.140.10">
    <property type="entry name" value="Cytidine Deaminase, domain 2"/>
    <property type="match status" value="1"/>
</dbReference>
<dbReference type="Pfam" id="PF01398">
    <property type="entry name" value="JAB"/>
    <property type="match status" value="1"/>
</dbReference>
<evidence type="ECO:0000256" key="7">
    <source>
        <dbReference type="ARBA" id="ARBA00022833"/>
    </source>
</evidence>
<keyword evidence="5" id="KW-0833">Ubl conjugation pathway</keyword>
<evidence type="ECO:0000259" key="9">
    <source>
        <dbReference type="PROSITE" id="PS50249"/>
    </source>
</evidence>
<keyword evidence="6" id="KW-0378">Hydrolase</keyword>
<dbReference type="PROSITE" id="PS50249">
    <property type="entry name" value="MPN"/>
    <property type="match status" value="1"/>
</dbReference>
<dbReference type="PANTHER" id="PTHR12947:SF13">
    <property type="entry name" value="FI19924P1"/>
    <property type="match status" value="1"/>
</dbReference>
<evidence type="ECO:0000313" key="10">
    <source>
        <dbReference type="EMBL" id="KZS88008.1"/>
    </source>
</evidence>
<evidence type="ECO:0000256" key="4">
    <source>
        <dbReference type="ARBA" id="ARBA00022723"/>
    </source>
</evidence>
<keyword evidence="7" id="KW-0862">Zinc</keyword>
<reference evidence="10 11" key="1">
    <citation type="journal article" date="2016" name="Mol. Biol. Evol.">
        <title>Comparative Genomics of Early-Diverging Mushroom-Forming Fungi Provides Insights into the Origins of Lignocellulose Decay Capabilities.</title>
        <authorList>
            <person name="Nagy L.G."/>
            <person name="Riley R."/>
            <person name="Tritt A."/>
            <person name="Adam C."/>
            <person name="Daum C."/>
            <person name="Floudas D."/>
            <person name="Sun H."/>
            <person name="Yadav J.S."/>
            <person name="Pangilinan J."/>
            <person name="Larsson K.H."/>
            <person name="Matsuura K."/>
            <person name="Barry K."/>
            <person name="Labutti K."/>
            <person name="Kuo R."/>
            <person name="Ohm R.A."/>
            <person name="Bhattacharya S.S."/>
            <person name="Shirouzu T."/>
            <person name="Yoshinaga Y."/>
            <person name="Martin F.M."/>
            <person name="Grigoriev I.V."/>
            <person name="Hibbett D.S."/>
        </authorList>
    </citation>
    <scope>NUCLEOTIDE SEQUENCE [LARGE SCALE GENOMIC DNA]</scope>
    <source>
        <strain evidence="10 11">HHB9708</strain>
    </source>
</reference>
<organism evidence="10 11">
    <name type="scientific">Sistotremastrum niveocremeum HHB9708</name>
    <dbReference type="NCBI Taxonomy" id="1314777"/>
    <lineage>
        <taxon>Eukaryota</taxon>
        <taxon>Fungi</taxon>
        <taxon>Dikarya</taxon>
        <taxon>Basidiomycota</taxon>
        <taxon>Agaricomycotina</taxon>
        <taxon>Agaricomycetes</taxon>
        <taxon>Sistotremastrales</taxon>
        <taxon>Sistotremastraceae</taxon>
        <taxon>Sertulicium</taxon>
        <taxon>Sertulicium niveocremeum</taxon>
    </lineage>
</organism>
<evidence type="ECO:0000256" key="2">
    <source>
        <dbReference type="ARBA" id="ARBA00010981"/>
    </source>
</evidence>
<dbReference type="GO" id="GO:0070536">
    <property type="term" value="P:protein K63-linked deubiquitination"/>
    <property type="evidence" value="ECO:0007669"/>
    <property type="project" value="InterPro"/>
</dbReference>
<evidence type="ECO:0000256" key="3">
    <source>
        <dbReference type="ARBA" id="ARBA00022670"/>
    </source>
</evidence>
<proteinExistence type="inferred from homology"/>
<feature type="domain" description="MPN" evidence="9">
    <location>
        <begin position="29"/>
        <end position="156"/>
    </location>
</feature>
<dbReference type="OrthoDB" id="3640at2759"/>
<sequence>MDRKSQEEDKRIRAADPRHDKIKAELRPVDVPKDLLKRFVAVSAANTELNIETLGLLMGKPKGGKYVVTTLLIPRQQASSDWCSMEDEETVLEFQERRFLITLGWIHTHPSQSCFMSSVDLHTHAPYQKMLPESFAIVCAPKKEPNYGVFRLTDPPGLSFILDCTASSSFHPHSQDHLYTDCDGTHVTLVEGIGLEICDIRNSFIVA</sequence>
<dbReference type="EMBL" id="KV419441">
    <property type="protein sequence ID" value="KZS88008.1"/>
    <property type="molecule type" value="Genomic_DNA"/>
</dbReference>
<evidence type="ECO:0000256" key="6">
    <source>
        <dbReference type="ARBA" id="ARBA00022801"/>
    </source>
</evidence>
<dbReference type="GO" id="GO:0006508">
    <property type="term" value="P:proteolysis"/>
    <property type="evidence" value="ECO:0007669"/>
    <property type="project" value="UniProtKB-KW"/>
</dbReference>
<evidence type="ECO:0000256" key="8">
    <source>
        <dbReference type="ARBA" id="ARBA00023049"/>
    </source>
</evidence>
<keyword evidence="4" id="KW-0479">Metal-binding</keyword>
<dbReference type="GO" id="GO:0005768">
    <property type="term" value="C:endosome"/>
    <property type="evidence" value="ECO:0007669"/>
    <property type="project" value="TreeGrafter"/>
</dbReference>
<comment type="cofactor">
    <cofactor evidence="1">
        <name>Zn(2+)</name>
        <dbReference type="ChEBI" id="CHEBI:29105"/>
    </cofactor>
</comment>
<dbReference type="InterPro" id="IPR037518">
    <property type="entry name" value="MPN"/>
</dbReference>
<dbReference type="Proteomes" id="UP000076722">
    <property type="component" value="Unassembled WGS sequence"/>
</dbReference>
<comment type="similarity">
    <text evidence="2">Belongs to the peptidase M67C family.</text>
</comment>
<dbReference type="InterPro" id="IPR000555">
    <property type="entry name" value="JAMM/MPN+_dom"/>
</dbReference>
<dbReference type="AlphaFoldDB" id="A0A164NSZ6"/>
<dbReference type="GO" id="GO:0140492">
    <property type="term" value="F:metal-dependent deubiquitinase activity"/>
    <property type="evidence" value="ECO:0007669"/>
    <property type="project" value="InterPro"/>
</dbReference>
<dbReference type="GO" id="GO:0016020">
    <property type="term" value="C:membrane"/>
    <property type="evidence" value="ECO:0007669"/>
    <property type="project" value="TreeGrafter"/>
</dbReference>
<dbReference type="GO" id="GO:0061578">
    <property type="term" value="F:K63-linked deubiquitinase activity"/>
    <property type="evidence" value="ECO:0007669"/>
    <property type="project" value="InterPro"/>
</dbReference>
<evidence type="ECO:0000313" key="11">
    <source>
        <dbReference type="Proteomes" id="UP000076722"/>
    </source>
</evidence>
<dbReference type="CDD" id="cd08066">
    <property type="entry name" value="MPN_AMSH_like"/>
    <property type="match status" value="1"/>
</dbReference>
<evidence type="ECO:0000256" key="5">
    <source>
        <dbReference type="ARBA" id="ARBA00022786"/>
    </source>
</evidence>
<dbReference type="SMART" id="SM00232">
    <property type="entry name" value="JAB_MPN"/>
    <property type="match status" value="1"/>
</dbReference>
<protein>
    <submittedName>
        <fullName evidence="10">JAB1/MPN domain-containing protein</fullName>
    </submittedName>
</protein>
<dbReference type="SUPFAM" id="SSF102712">
    <property type="entry name" value="JAB1/MPN domain"/>
    <property type="match status" value="1"/>
</dbReference>